<dbReference type="EMBL" id="JAJISD010000012">
    <property type="protein sequence ID" value="MCC8432075.1"/>
    <property type="molecule type" value="Genomic_DNA"/>
</dbReference>
<reference evidence="2 3" key="1">
    <citation type="submission" date="2021-11" db="EMBL/GenBank/DDBJ databases">
        <authorList>
            <person name="Lee D.-H."/>
            <person name="Kim S.-B."/>
        </authorList>
    </citation>
    <scope>NUCLEOTIDE SEQUENCE [LARGE SCALE GENOMIC DNA]</scope>
    <source>
        <strain evidence="2 3">KCTC 52223</strain>
    </source>
</reference>
<feature type="compositionally biased region" description="Basic and acidic residues" evidence="1">
    <location>
        <begin position="43"/>
        <end position="59"/>
    </location>
</feature>
<protein>
    <submittedName>
        <fullName evidence="2">Uncharacterized protein</fullName>
    </submittedName>
</protein>
<evidence type="ECO:0000256" key="1">
    <source>
        <dbReference type="SAM" id="MobiDB-lite"/>
    </source>
</evidence>
<comment type="caution">
    <text evidence="2">The sequence shown here is derived from an EMBL/GenBank/DDBJ whole genome shotgun (WGS) entry which is preliminary data.</text>
</comment>
<accession>A0ABS8L180</accession>
<evidence type="ECO:0000313" key="2">
    <source>
        <dbReference type="EMBL" id="MCC8432075.1"/>
    </source>
</evidence>
<organism evidence="2 3">
    <name type="scientific">Reyranella aquatilis</name>
    <dbReference type="NCBI Taxonomy" id="2035356"/>
    <lineage>
        <taxon>Bacteria</taxon>
        <taxon>Pseudomonadati</taxon>
        <taxon>Pseudomonadota</taxon>
        <taxon>Alphaproteobacteria</taxon>
        <taxon>Hyphomicrobiales</taxon>
        <taxon>Reyranellaceae</taxon>
        <taxon>Reyranella</taxon>
    </lineage>
</organism>
<keyword evidence="3" id="KW-1185">Reference proteome</keyword>
<proteinExistence type="predicted"/>
<gene>
    <name evidence="2" type="ORF">LJ725_24130</name>
</gene>
<evidence type="ECO:0000313" key="3">
    <source>
        <dbReference type="Proteomes" id="UP001198862"/>
    </source>
</evidence>
<sequence length="59" mass="6553">MAADPDPKPRERSPNDIERDIGTGETVQPRDSDTGRSVGPEDEDRRVRPGERRPPGTMP</sequence>
<dbReference type="RefSeq" id="WP_230553493.1">
    <property type="nucleotide sequence ID" value="NZ_JAJISD010000012.1"/>
</dbReference>
<feature type="compositionally biased region" description="Basic and acidic residues" evidence="1">
    <location>
        <begin position="1"/>
        <end position="34"/>
    </location>
</feature>
<name>A0ABS8L180_9HYPH</name>
<feature type="region of interest" description="Disordered" evidence="1">
    <location>
        <begin position="1"/>
        <end position="59"/>
    </location>
</feature>
<dbReference type="Proteomes" id="UP001198862">
    <property type="component" value="Unassembled WGS sequence"/>
</dbReference>